<dbReference type="AlphaFoldDB" id="J7SHS6"/>
<accession>J7SHS6</accession>
<dbReference type="Gene3D" id="1.10.357.10">
    <property type="entry name" value="Tetracycline Repressor, domain 2"/>
    <property type="match status" value="1"/>
</dbReference>
<dbReference type="EMBL" id="ALIF01000006">
    <property type="protein sequence ID" value="EJO15567.1"/>
    <property type="molecule type" value="Genomic_DNA"/>
</dbReference>
<reference evidence="1 2" key="1">
    <citation type="journal article" date="2012" name="J. Bacteriol.">
        <title>Genome Sequence of the Lantibiotic Bacteriocin Producer Streptococcus salivarius Strain K12.</title>
        <authorList>
            <person name="Barretto C."/>
            <person name="Alvarez-Martin P."/>
            <person name="Foata F."/>
            <person name="Renault P."/>
            <person name="Berger B."/>
        </authorList>
    </citation>
    <scope>NUCLEOTIDE SEQUENCE [LARGE SCALE GENOMIC DNA]</scope>
    <source>
        <strain evidence="1 2">K12</strain>
    </source>
</reference>
<evidence type="ECO:0000313" key="1">
    <source>
        <dbReference type="EMBL" id="EJO15567.1"/>
    </source>
</evidence>
<dbReference type="PANTHER" id="PTHR43479:SF7">
    <property type="entry name" value="TETR-FAMILY TRANSCRIPTIONAL REGULATOR"/>
    <property type="match status" value="1"/>
</dbReference>
<sequence>MTVCKFLGFNMVKGTQEKIINSFFKLAERYPERSSFSITEIANEAKISRQAIYQKHFKSYEEIVDFIMKSIDTTINEHFLLFEEHNLSIEVFFSKIIIPELYKYRDWLRCIYSTSAIPNWRNYLRERYSSWLLNAPINLSHSFLHNDALSNYIVNCVLSIIETWITEPFPSPPEVFSKQFIELINTPLNNHISPIKHDS</sequence>
<dbReference type="SUPFAM" id="SSF46689">
    <property type="entry name" value="Homeodomain-like"/>
    <property type="match status" value="1"/>
</dbReference>
<dbReference type="PATRIC" id="fig|1200793.3.peg.1557"/>
<comment type="caution">
    <text evidence="1">The sequence shown here is derived from an EMBL/GenBank/DDBJ whole genome shotgun (WGS) entry which is preliminary data.</text>
</comment>
<protein>
    <recommendedName>
        <fullName evidence="3">Transcriptional regulator, TetR family</fullName>
    </recommendedName>
</protein>
<evidence type="ECO:0000313" key="2">
    <source>
        <dbReference type="Proteomes" id="UP000006983"/>
    </source>
</evidence>
<gene>
    <name evidence="1" type="ORF">RSSL_00788</name>
</gene>
<dbReference type="InterPro" id="IPR009057">
    <property type="entry name" value="Homeodomain-like_sf"/>
</dbReference>
<organism evidence="1 2">
    <name type="scientific">Streptococcus salivarius K12</name>
    <dbReference type="NCBI Taxonomy" id="1200793"/>
    <lineage>
        <taxon>Bacteria</taxon>
        <taxon>Bacillati</taxon>
        <taxon>Bacillota</taxon>
        <taxon>Bacilli</taxon>
        <taxon>Lactobacillales</taxon>
        <taxon>Streptococcaceae</taxon>
        <taxon>Streptococcus</taxon>
    </lineage>
</organism>
<evidence type="ECO:0008006" key="3">
    <source>
        <dbReference type="Google" id="ProtNLM"/>
    </source>
</evidence>
<dbReference type="InterPro" id="IPR050624">
    <property type="entry name" value="HTH-type_Tx_Regulator"/>
</dbReference>
<dbReference type="Proteomes" id="UP000006983">
    <property type="component" value="Unassembled WGS sequence"/>
</dbReference>
<keyword evidence="2" id="KW-1185">Reference proteome</keyword>
<dbReference type="PANTHER" id="PTHR43479">
    <property type="entry name" value="ACREF/ENVCD OPERON REPRESSOR-RELATED"/>
    <property type="match status" value="1"/>
</dbReference>
<name>J7SHS6_STRSL</name>
<proteinExistence type="predicted"/>